<dbReference type="Proteomes" id="UP001578633">
    <property type="component" value="Chromosome 9"/>
</dbReference>
<accession>A0ABR3U8M6</accession>
<dbReference type="RefSeq" id="XP_069303425.1">
    <property type="nucleotide sequence ID" value="XM_069455532.1"/>
</dbReference>
<dbReference type="Gene3D" id="3.30.710.10">
    <property type="entry name" value="Potassium Channel Kv1.1, Chain A"/>
    <property type="match status" value="1"/>
</dbReference>
<organism evidence="2 3">
    <name type="scientific">Alternaria dauci</name>
    <dbReference type="NCBI Taxonomy" id="48095"/>
    <lineage>
        <taxon>Eukaryota</taxon>
        <taxon>Fungi</taxon>
        <taxon>Dikarya</taxon>
        <taxon>Ascomycota</taxon>
        <taxon>Pezizomycotina</taxon>
        <taxon>Dothideomycetes</taxon>
        <taxon>Pleosporomycetidae</taxon>
        <taxon>Pleosporales</taxon>
        <taxon>Pleosporineae</taxon>
        <taxon>Pleosporaceae</taxon>
        <taxon>Alternaria</taxon>
        <taxon>Alternaria sect. Porri</taxon>
    </lineage>
</organism>
<dbReference type="PROSITE" id="PS50097">
    <property type="entry name" value="BTB"/>
    <property type="match status" value="1"/>
</dbReference>
<dbReference type="InterPro" id="IPR011333">
    <property type="entry name" value="SKP1/BTB/POZ_sf"/>
</dbReference>
<evidence type="ECO:0000313" key="2">
    <source>
        <dbReference type="EMBL" id="KAL1792841.1"/>
    </source>
</evidence>
<evidence type="ECO:0000259" key="1">
    <source>
        <dbReference type="PROSITE" id="PS50097"/>
    </source>
</evidence>
<name>A0ABR3U8M6_9PLEO</name>
<comment type="caution">
    <text evidence="2">The sequence shown here is derived from an EMBL/GenBank/DDBJ whole genome shotgun (WGS) entry which is preliminary data.</text>
</comment>
<reference evidence="2 3" key="1">
    <citation type="submission" date="2024-09" db="EMBL/GenBank/DDBJ databases">
        <title>T2T genomes of carrot and Alternaria dauci and their utility for understanding host-pathogen interaction during carrot leaf blight disease.</title>
        <authorList>
            <person name="Liu W."/>
            <person name="Xu S."/>
            <person name="Ou C."/>
            <person name="Liu X."/>
            <person name="Zhuang F."/>
            <person name="Deng X.W."/>
        </authorList>
    </citation>
    <scope>NUCLEOTIDE SEQUENCE [LARGE SCALE GENOMIC DNA]</scope>
    <source>
        <strain evidence="2 3">A2016</strain>
    </source>
</reference>
<dbReference type="PANTHER" id="PTHR47843">
    <property type="entry name" value="BTB DOMAIN-CONTAINING PROTEIN-RELATED"/>
    <property type="match status" value="1"/>
</dbReference>
<dbReference type="InterPro" id="IPR000210">
    <property type="entry name" value="BTB/POZ_dom"/>
</dbReference>
<dbReference type="GeneID" id="96089670"/>
<evidence type="ECO:0000313" key="3">
    <source>
        <dbReference type="Proteomes" id="UP001578633"/>
    </source>
</evidence>
<gene>
    <name evidence="2" type="ORF">ACET3X_009348</name>
</gene>
<dbReference type="PANTHER" id="PTHR47843:SF2">
    <property type="entry name" value="BTB DOMAIN-CONTAINING PROTEIN"/>
    <property type="match status" value="1"/>
</dbReference>
<proteinExistence type="predicted"/>
<dbReference type="SUPFAM" id="SSF54695">
    <property type="entry name" value="POZ domain"/>
    <property type="match status" value="1"/>
</dbReference>
<feature type="domain" description="BTB" evidence="1">
    <location>
        <begin position="6"/>
        <end position="80"/>
    </location>
</feature>
<keyword evidence="3" id="KW-1185">Reference proteome</keyword>
<dbReference type="EMBL" id="JBHGVX010000009">
    <property type="protein sequence ID" value="KAL1792841.1"/>
    <property type="molecule type" value="Genomic_DNA"/>
</dbReference>
<protein>
    <recommendedName>
        <fullName evidence="1">BTB domain-containing protein</fullName>
    </recommendedName>
</protein>
<dbReference type="CDD" id="cd18186">
    <property type="entry name" value="BTB_POZ_ZBTB_KLHL-like"/>
    <property type="match status" value="1"/>
</dbReference>
<sequence length="216" mass="24293">MDPSDDIIQLIVEGGIYGADCLNVHDGILCYSSKFFQNALKPGWTNMNAESRTIDLSNYPVGTVSDYIKWLYTNKISIDLRLEAAEDDDEERAEQIEEIFIALARAYVFGGKIIDARYKNAVLQKLFKAQKILDWHMGSESVEIIYEGTPPESPLRRLVADVVACKACDDADEGTGRMQFFDDYPREALVDALKAVARVRTSTSGYPGVESYLEKW</sequence>